<dbReference type="PIRSF" id="PIRSF006806">
    <property type="entry name" value="FTHF_cligase"/>
    <property type="match status" value="1"/>
</dbReference>
<dbReference type="EC" id="6.3.3.2" evidence="4"/>
<keyword evidence="4" id="KW-0460">Magnesium</keyword>
<dbReference type="RefSeq" id="WP_381444179.1">
    <property type="nucleotide sequence ID" value="NZ_JBHSNP010000011.1"/>
</dbReference>
<keyword evidence="2 4" id="KW-0547">Nucleotide-binding</keyword>
<organism evidence="5 6">
    <name type="scientific">Sporosarcina koreensis</name>
    <dbReference type="NCBI Taxonomy" id="334735"/>
    <lineage>
        <taxon>Bacteria</taxon>
        <taxon>Bacillati</taxon>
        <taxon>Bacillota</taxon>
        <taxon>Bacilli</taxon>
        <taxon>Bacillales</taxon>
        <taxon>Caryophanaceae</taxon>
        <taxon>Sporosarcina</taxon>
    </lineage>
</organism>
<accession>A0ABW0TX20</accession>
<dbReference type="NCBIfam" id="TIGR02727">
    <property type="entry name" value="MTHFS_bact"/>
    <property type="match status" value="1"/>
</dbReference>
<keyword evidence="6" id="KW-1185">Reference proteome</keyword>
<comment type="caution">
    <text evidence="5">The sequence shown here is derived from an EMBL/GenBank/DDBJ whole genome shotgun (WGS) entry which is preliminary data.</text>
</comment>
<proteinExistence type="inferred from homology"/>
<evidence type="ECO:0000313" key="5">
    <source>
        <dbReference type="EMBL" id="MFC5603552.1"/>
    </source>
</evidence>
<dbReference type="Proteomes" id="UP001596071">
    <property type="component" value="Unassembled WGS sequence"/>
</dbReference>
<sequence length="193" mass="21776">MSKLSKRKLMITIMKDMNHSEHASKSAAILQSLSTCEEYASAQTIGVTVSRFPEVDTYPLIESAWKSGKRVAVPKCIPGTREMDFRLISSFDDLETVYMDLKEPVVARTISVDKGQIDLQIVPGVVFSDEGFRIGFGGGYYDRYLTDYSGDRVSLAFDEQTTQEVPIEEHDIPVNKIITENRVIQCRKIREAK</sequence>
<evidence type="ECO:0000256" key="4">
    <source>
        <dbReference type="RuleBase" id="RU361279"/>
    </source>
</evidence>
<dbReference type="InterPro" id="IPR024185">
    <property type="entry name" value="FTHF_cligase-like_sf"/>
</dbReference>
<dbReference type="InterPro" id="IPR037171">
    <property type="entry name" value="NagB/RpiA_transferase-like"/>
</dbReference>
<dbReference type="Gene3D" id="3.40.50.10420">
    <property type="entry name" value="NagB/RpiA/CoA transferase-like"/>
    <property type="match status" value="1"/>
</dbReference>
<evidence type="ECO:0000256" key="1">
    <source>
        <dbReference type="ARBA" id="ARBA00010638"/>
    </source>
</evidence>
<comment type="cofactor">
    <cofactor evidence="4">
        <name>Mg(2+)</name>
        <dbReference type="ChEBI" id="CHEBI:18420"/>
    </cofactor>
</comment>
<protein>
    <recommendedName>
        <fullName evidence="4">5-formyltetrahydrofolate cyclo-ligase</fullName>
        <ecNumber evidence="4">6.3.3.2</ecNumber>
    </recommendedName>
</protein>
<reference evidence="6" key="1">
    <citation type="journal article" date="2019" name="Int. J. Syst. Evol. Microbiol.">
        <title>The Global Catalogue of Microorganisms (GCM) 10K type strain sequencing project: providing services to taxonomists for standard genome sequencing and annotation.</title>
        <authorList>
            <consortium name="The Broad Institute Genomics Platform"/>
            <consortium name="The Broad Institute Genome Sequencing Center for Infectious Disease"/>
            <person name="Wu L."/>
            <person name="Ma J."/>
        </authorList>
    </citation>
    <scope>NUCLEOTIDE SEQUENCE [LARGE SCALE GENOMIC DNA]</scope>
    <source>
        <strain evidence="6">KACC 11299</strain>
    </source>
</reference>
<dbReference type="PANTHER" id="PTHR23407">
    <property type="entry name" value="ATPASE INHIBITOR/5-FORMYLTETRAHYDROFOLATE CYCLO-LIGASE"/>
    <property type="match status" value="1"/>
</dbReference>
<keyword evidence="4" id="KW-0479">Metal-binding</keyword>
<name>A0ABW0TX20_9BACL</name>
<evidence type="ECO:0000313" key="6">
    <source>
        <dbReference type="Proteomes" id="UP001596071"/>
    </source>
</evidence>
<dbReference type="Pfam" id="PF01812">
    <property type="entry name" value="5-FTHF_cyc-lig"/>
    <property type="match status" value="1"/>
</dbReference>
<gene>
    <name evidence="5" type="ORF">ACFPTP_09980</name>
</gene>
<comment type="catalytic activity">
    <reaction evidence="4">
        <text>(6S)-5-formyl-5,6,7,8-tetrahydrofolate + ATP = (6R)-5,10-methenyltetrahydrofolate + ADP + phosphate</text>
        <dbReference type="Rhea" id="RHEA:10488"/>
        <dbReference type="ChEBI" id="CHEBI:30616"/>
        <dbReference type="ChEBI" id="CHEBI:43474"/>
        <dbReference type="ChEBI" id="CHEBI:57455"/>
        <dbReference type="ChEBI" id="CHEBI:57457"/>
        <dbReference type="ChEBI" id="CHEBI:456216"/>
        <dbReference type="EC" id="6.3.3.2"/>
    </reaction>
</comment>
<keyword evidence="5" id="KW-0436">Ligase</keyword>
<evidence type="ECO:0000256" key="2">
    <source>
        <dbReference type="ARBA" id="ARBA00022741"/>
    </source>
</evidence>
<dbReference type="InterPro" id="IPR002698">
    <property type="entry name" value="FTHF_cligase"/>
</dbReference>
<dbReference type="SUPFAM" id="SSF100950">
    <property type="entry name" value="NagB/RpiA/CoA transferase-like"/>
    <property type="match status" value="1"/>
</dbReference>
<keyword evidence="3 4" id="KW-0067">ATP-binding</keyword>
<comment type="similarity">
    <text evidence="1 4">Belongs to the 5-formyltetrahydrofolate cyclo-ligase family.</text>
</comment>
<dbReference type="PANTHER" id="PTHR23407:SF1">
    <property type="entry name" value="5-FORMYLTETRAHYDROFOLATE CYCLO-LIGASE"/>
    <property type="match status" value="1"/>
</dbReference>
<evidence type="ECO:0000256" key="3">
    <source>
        <dbReference type="ARBA" id="ARBA00022840"/>
    </source>
</evidence>
<dbReference type="GO" id="GO:0030272">
    <property type="term" value="F:5-formyltetrahydrofolate cyclo-ligase activity"/>
    <property type="evidence" value="ECO:0007669"/>
    <property type="project" value="UniProtKB-EC"/>
</dbReference>
<dbReference type="EMBL" id="JBHSNP010000011">
    <property type="protein sequence ID" value="MFC5603552.1"/>
    <property type="molecule type" value="Genomic_DNA"/>
</dbReference>